<dbReference type="STRING" id="754476.Q7A_2919"/>
<dbReference type="AlphaFoldDB" id="I1XMS7"/>
<dbReference type="KEGG" id="mej:Q7A_2919"/>
<dbReference type="HOGENOM" id="CLU_2523731_0_0_6"/>
<dbReference type="EMBL" id="CP003390">
    <property type="protein sequence ID" value="AFI85696.1"/>
    <property type="molecule type" value="Genomic_DNA"/>
</dbReference>
<proteinExistence type="predicted"/>
<evidence type="ECO:0000313" key="2">
    <source>
        <dbReference type="Proteomes" id="UP000009144"/>
    </source>
</evidence>
<reference evidence="1 2" key="2">
    <citation type="journal article" date="2013" name="Int. J. Syst. Evol. Microbiol.">
        <title>Methylophaga nitratireducenticrescens sp. nov. and Methylophaga frappieri sp. nov., isolated from the biofilm of the methanol-fed denitrification system treating the seawater at the Montreal Biodome.</title>
        <authorList>
            <person name="Villeneuve C."/>
            <person name="Martineau C."/>
            <person name="Mauffrey F."/>
            <person name="Villemur R."/>
        </authorList>
    </citation>
    <scope>NUCLEOTIDE SEQUENCE [LARGE SCALE GENOMIC DNA]</scope>
    <source>
        <strain evidence="1 2">JAM1</strain>
    </source>
</reference>
<name>I1XMS7_METNJ</name>
<gene>
    <name evidence="1" type="ordered locus">Q7A_2919</name>
</gene>
<keyword evidence="2" id="KW-1185">Reference proteome</keyword>
<sequence length="84" mass="9708">MGLDKQSDFNNVNRQPVISRPVIGVTNENDSQQARYIRNFSLTNRETEREDTVQNRLPAQVQAYLQVEALRDVPTQERLFDAMA</sequence>
<dbReference type="Proteomes" id="UP000009144">
    <property type="component" value="Chromosome"/>
</dbReference>
<dbReference type="PATRIC" id="fig|754476.3.peg.2865"/>
<evidence type="ECO:0000313" key="1">
    <source>
        <dbReference type="EMBL" id="AFI85696.1"/>
    </source>
</evidence>
<organism evidence="1 2">
    <name type="scientific">Methylophaga nitratireducenticrescens</name>
    <dbReference type="NCBI Taxonomy" id="754476"/>
    <lineage>
        <taxon>Bacteria</taxon>
        <taxon>Pseudomonadati</taxon>
        <taxon>Pseudomonadota</taxon>
        <taxon>Gammaproteobacteria</taxon>
        <taxon>Thiotrichales</taxon>
        <taxon>Piscirickettsiaceae</taxon>
        <taxon>Methylophaga</taxon>
    </lineage>
</organism>
<accession>I1XMS7</accession>
<protein>
    <submittedName>
        <fullName evidence="1">Uncharacterized protein</fullName>
    </submittedName>
</protein>
<reference evidence="1 2" key="1">
    <citation type="journal article" date="2012" name="J. Bacteriol.">
        <title>Complete genome sequences of Methylophaga sp. strain JAM1 and Methylophaga sp. strain JAM7.</title>
        <authorList>
            <person name="Villeneuve C."/>
            <person name="Martineau C."/>
            <person name="Mauffrey F."/>
            <person name="Villemur R."/>
        </authorList>
    </citation>
    <scope>NUCLEOTIDE SEQUENCE [LARGE SCALE GENOMIC DNA]</scope>
    <source>
        <strain evidence="1 2">JAM1</strain>
    </source>
</reference>